<evidence type="ECO:0000256" key="2">
    <source>
        <dbReference type="ARBA" id="ARBA00022729"/>
    </source>
</evidence>
<dbReference type="Gene3D" id="2.70.98.70">
    <property type="match status" value="1"/>
</dbReference>
<comment type="subcellular location">
    <subcellularLocation>
        <location evidence="1">Periplasm</location>
    </subcellularLocation>
</comment>
<feature type="region of interest" description="Disordered" evidence="5">
    <location>
        <begin position="565"/>
        <end position="603"/>
    </location>
</feature>
<gene>
    <name evidence="7" type="ORF">EDC22_103100</name>
</gene>
<organism evidence="7 8">
    <name type="scientific">Tepidamorphus gemmatus</name>
    <dbReference type="NCBI Taxonomy" id="747076"/>
    <lineage>
        <taxon>Bacteria</taxon>
        <taxon>Pseudomonadati</taxon>
        <taxon>Pseudomonadota</taxon>
        <taxon>Alphaproteobacteria</taxon>
        <taxon>Hyphomicrobiales</taxon>
        <taxon>Tepidamorphaceae</taxon>
        <taxon>Tepidamorphus</taxon>
    </lineage>
</organism>
<dbReference type="RefSeq" id="WP_132805703.1">
    <property type="nucleotide sequence ID" value="NZ_SMAK01000003.1"/>
</dbReference>
<reference evidence="7 8" key="1">
    <citation type="submission" date="2019-03" db="EMBL/GenBank/DDBJ databases">
        <title>Genomic Encyclopedia of Type Strains, Phase IV (KMG-IV): sequencing the most valuable type-strain genomes for metagenomic binning, comparative biology and taxonomic classification.</title>
        <authorList>
            <person name="Goeker M."/>
        </authorList>
    </citation>
    <scope>NUCLEOTIDE SEQUENCE [LARGE SCALE GENOMIC DNA]</scope>
    <source>
        <strain evidence="7 8">DSM 19345</strain>
    </source>
</reference>
<dbReference type="Pfam" id="PF07940">
    <property type="entry name" value="Hepar_II_III_C"/>
    <property type="match status" value="1"/>
</dbReference>
<dbReference type="GO" id="GO:0016829">
    <property type="term" value="F:lyase activity"/>
    <property type="evidence" value="ECO:0007669"/>
    <property type="project" value="UniProtKB-KW"/>
</dbReference>
<evidence type="ECO:0000256" key="4">
    <source>
        <dbReference type="ARBA" id="ARBA00023239"/>
    </source>
</evidence>
<protein>
    <submittedName>
        <fullName evidence="7">Putative heparinase superfamily protein</fullName>
    </submittedName>
</protein>
<dbReference type="EMBL" id="SMAK01000003">
    <property type="protein sequence ID" value="TCT11788.1"/>
    <property type="molecule type" value="Genomic_DNA"/>
</dbReference>
<dbReference type="Proteomes" id="UP000295678">
    <property type="component" value="Unassembled WGS sequence"/>
</dbReference>
<keyword evidence="4" id="KW-0456">Lyase</keyword>
<keyword evidence="8" id="KW-1185">Reference proteome</keyword>
<dbReference type="PANTHER" id="PTHR39210:SF1">
    <property type="entry name" value="HEPARIN-SULFATE LYASE"/>
    <property type="match status" value="1"/>
</dbReference>
<dbReference type="InterPro" id="IPR012480">
    <property type="entry name" value="Hepar_II_III_C"/>
</dbReference>
<evidence type="ECO:0000256" key="5">
    <source>
        <dbReference type="SAM" id="MobiDB-lite"/>
    </source>
</evidence>
<feature type="domain" description="Heparinase II/III-like C-terminal" evidence="6">
    <location>
        <begin position="312"/>
        <end position="557"/>
    </location>
</feature>
<dbReference type="InterPro" id="IPR008929">
    <property type="entry name" value="Chondroitin_lyas"/>
</dbReference>
<evidence type="ECO:0000256" key="3">
    <source>
        <dbReference type="ARBA" id="ARBA00022764"/>
    </source>
</evidence>
<evidence type="ECO:0000313" key="7">
    <source>
        <dbReference type="EMBL" id="TCT11788.1"/>
    </source>
</evidence>
<accession>A0A4V2UZN2</accession>
<keyword evidence="2" id="KW-0732">Signal</keyword>
<keyword evidence="3" id="KW-0574">Periplasm</keyword>
<name>A0A4V2UZN2_9HYPH</name>
<dbReference type="OrthoDB" id="9787373at2"/>
<sequence length="603" mass="66032">MAGIALGDRLRISAILTAHQLRALAAAAYSSPLYRWRLSGGASDRLLIAPQDLRTADPTMAIDIYHGRFSLAGSVAETAGESPFALKPPNVEWHRALHGFGWLRDLRAADTELARIQARALISDWMSLYGSWDAGVWDPVVTARRLISWFSHSPLVLKGADHAFYRRFMRSISRQTRHLARAGSEAPDGAPKLLAAIALCYAGLCMHNRQRLLRQASRWLADELARQILPDGGHISRNPEVLIDLLLDLLPLRQTFAARDVAPPPALTSAIDRMMPMLRFFRHGDGTLAHFNGMGPTYPDVMATLLAYDDARGRPVSGAPHSGYQRIEAGDVVVLIDTGPPPPPRLSREAHAGCLSFEMSAGLERIIVNCGVPPFGSRRWRTVSRSTAAHSTATLDDTSSCRFASAAIVVDRLGPIILSGPRHVPVERRDEEIVSVVASHDGYRGDFGIQHERRLTVSADGDRIEGEDIFSAIGGRATADPTYAVRFHLHPQVRASRTRDGTHVVLALPSGSAWEFFAGGAEISIEESVYLGGVEGPRRSEQIVVHGRCRHVPRVSWRLRRIERQTRRRRDSAPGEDELPFGAPETDAQDVAPSESGTGELAG</sequence>
<dbReference type="Gene3D" id="1.50.10.100">
    <property type="entry name" value="Chondroitin AC/alginate lyase"/>
    <property type="match status" value="1"/>
</dbReference>
<comment type="caution">
    <text evidence="7">The sequence shown here is derived from an EMBL/GenBank/DDBJ whole genome shotgun (WGS) entry which is preliminary data.</text>
</comment>
<dbReference type="PANTHER" id="PTHR39210">
    <property type="entry name" value="HEPARIN-SULFATE LYASE"/>
    <property type="match status" value="1"/>
</dbReference>
<evidence type="ECO:0000313" key="8">
    <source>
        <dbReference type="Proteomes" id="UP000295678"/>
    </source>
</evidence>
<proteinExistence type="predicted"/>
<dbReference type="GO" id="GO:0042597">
    <property type="term" value="C:periplasmic space"/>
    <property type="evidence" value="ECO:0007669"/>
    <property type="project" value="UniProtKB-SubCell"/>
</dbReference>
<evidence type="ECO:0000259" key="6">
    <source>
        <dbReference type="Pfam" id="PF07940"/>
    </source>
</evidence>
<dbReference type="AlphaFoldDB" id="A0A4V2UZN2"/>
<evidence type="ECO:0000256" key="1">
    <source>
        <dbReference type="ARBA" id="ARBA00004418"/>
    </source>
</evidence>